<name>A0A814CDA8_9BILA</name>
<feature type="domain" description="CCHC-type" evidence="2">
    <location>
        <begin position="122"/>
        <end position="135"/>
    </location>
</feature>
<dbReference type="Gene3D" id="3.10.10.10">
    <property type="entry name" value="HIV Type 1 Reverse Transcriptase, subunit A, domain 1"/>
    <property type="match status" value="1"/>
</dbReference>
<dbReference type="EMBL" id="CAJNOC010002531">
    <property type="protein sequence ID" value="CAF0938549.1"/>
    <property type="molecule type" value="Genomic_DNA"/>
</dbReference>
<dbReference type="Gene3D" id="4.10.60.10">
    <property type="entry name" value="Zinc finger, CCHC-type"/>
    <property type="match status" value="1"/>
</dbReference>
<organism evidence="3 4">
    <name type="scientific">Brachionus calyciflorus</name>
    <dbReference type="NCBI Taxonomy" id="104777"/>
    <lineage>
        <taxon>Eukaryota</taxon>
        <taxon>Metazoa</taxon>
        <taxon>Spiralia</taxon>
        <taxon>Gnathifera</taxon>
        <taxon>Rotifera</taxon>
        <taxon>Eurotatoria</taxon>
        <taxon>Monogononta</taxon>
        <taxon>Pseudotrocha</taxon>
        <taxon>Ploima</taxon>
        <taxon>Brachionidae</taxon>
        <taxon>Brachionus</taxon>
    </lineage>
</organism>
<comment type="caution">
    <text evidence="3">The sequence shown here is derived from an EMBL/GenBank/DDBJ whole genome shotgun (WGS) entry which is preliminary data.</text>
</comment>
<keyword evidence="1" id="KW-0862">Zinc</keyword>
<keyword evidence="1" id="KW-0863">Zinc-finger</keyword>
<dbReference type="InterPro" id="IPR043128">
    <property type="entry name" value="Rev_trsase/Diguanyl_cyclase"/>
</dbReference>
<dbReference type="InterPro" id="IPR043502">
    <property type="entry name" value="DNA/RNA_pol_sf"/>
</dbReference>
<dbReference type="PANTHER" id="PTHR37984">
    <property type="entry name" value="PROTEIN CBG26694"/>
    <property type="match status" value="1"/>
</dbReference>
<dbReference type="GO" id="GO:0003676">
    <property type="term" value="F:nucleic acid binding"/>
    <property type="evidence" value="ECO:0007669"/>
    <property type="project" value="InterPro"/>
</dbReference>
<dbReference type="OrthoDB" id="775972at2759"/>
<dbReference type="Proteomes" id="UP000663879">
    <property type="component" value="Unassembled WGS sequence"/>
</dbReference>
<reference evidence="3" key="1">
    <citation type="submission" date="2021-02" db="EMBL/GenBank/DDBJ databases">
        <authorList>
            <person name="Nowell W R."/>
        </authorList>
    </citation>
    <scope>NUCLEOTIDE SEQUENCE</scope>
    <source>
        <strain evidence="3">Ploen Becks lab</strain>
    </source>
</reference>
<keyword evidence="4" id="KW-1185">Reference proteome</keyword>
<keyword evidence="1" id="KW-0479">Metal-binding</keyword>
<sequence>MAEDGDTFEDIVDKLHEHLCPKTNKQMNIYKFRSIKQMEDEPFEEFAQRVKSAAKICDFKDLDEEVKSQLVQKLAKQRQQYQPHKNSSFGNRSDRPVGRCRRCGGPYPHTSDNPCRGMGKECRACGKIGHFARVCLMKGANMVENKEETANKDNFCESQDNNLGSIWSIQTVNRAQNNIGIPKTILNVCGTGVCFGIDTVAAVNVVDSKTYEEIKQAPKLNQSKRVLTPENEEQDIIEPVTGPTPWVSPVVIVPKPNDKIRICVDARAANKAIIRERHSAPTVEDLIVELNGARYISKFDLIRIYLYKRLNFGISSSSEIFQKKVEEIISGLTGVKNISDDVIVEGVRLTVEKKNALMEAKPPKNVGELRSILGLISYCSRIIPNLATVTEPLRQLTRQMGYLVTEAMGYFNKECRTEVMVDASPVGVALVMAQYDPKNPENRKIIVYSSRALTEVEKKYSQVELEALAVVWACEKLHLYVWL</sequence>
<protein>
    <recommendedName>
        <fullName evidence="2">CCHC-type domain-containing protein</fullName>
    </recommendedName>
</protein>
<accession>A0A814CDA8</accession>
<dbReference type="Pfam" id="PF17919">
    <property type="entry name" value="RT_RNaseH_2"/>
    <property type="match status" value="1"/>
</dbReference>
<evidence type="ECO:0000313" key="4">
    <source>
        <dbReference type="Proteomes" id="UP000663879"/>
    </source>
</evidence>
<dbReference type="PANTHER" id="PTHR37984:SF11">
    <property type="entry name" value="INTEGRASE CATALYTIC DOMAIN-CONTAINING PROTEIN"/>
    <property type="match status" value="1"/>
</dbReference>
<dbReference type="PROSITE" id="PS50158">
    <property type="entry name" value="ZF_CCHC"/>
    <property type="match status" value="1"/>
</dbReference>
<dbReference type="GO" id="GO:0003824">
    <property type="term" value="F:catalytic activity"/>
    <property type="evidence" value="ECO:0007669"/>
    <property type="project" value="UniProtKB-KW"/>
</dbReference>
<evidence type="ECO:0000256" key="1">
    <source>
        <dbReference type="PROSITE-ProRule" id="PRU00047"/>
    </source>
</evidence>
<dbReference type="InterPro" id="IPR050951">
    <property type="entry name" value="Retrovirus_Pol_polyprotein"/>
</dbReference>
<dbReference type="AlphaFoldDB" id="A0A814CDA8"/>
<gene>
    <name evidence="3" type="ORF">OXX778_LOCUS13302</name>
</gene>
<evidence type="ECO:0000259" key="2">
    <source>
        <dbReference type="PROSITE" id="PS50158"/>
    </source>
</evidence>
<dbReference type="InterPro" id="IPR041577">
    <property type="entry name" value="RT_RNaseH_2"/>
</dbReference>
<dbReference type="SUPFAM" id="SSF56672">
    <property type="entry name" value="DNA/RNA polymerases"/>
    <property type="match status" value="1"/>
</dbReference>
<dbReference type="GO" id="GO:0008270">
    <property type="term" value="F:zinc ion binding"/>
    <property type="evidence" value="ECO:0007669"/>
    <property type="project" value="UniProtKB-KW"/>
</dbReference>
<dbReference type="Gene3D" id="3.30.70.270">
    <property type="match status" value="2"/>
</dbReference>
<evidence type="ECO:0000313" key="3">
    <source>
        <dbReference type="EMBL" id="CAF0938549.1"/>
    </source>
</evidence>
<dbReference type="CDD" id="cd01647">
    <property type="entry name" value="RT_LTR"/>
    <property type="match status" value="1"/>
</dbReference>
<dbReference type="InterPro" id="IPR001878">
    <property type="entry name" value="Znf_CCHC"/>
</dbReference>
<proteinExistence type="predicted"/>